<name>A0A1E3ILV7_9TREE</name>
<evidence type="ECO:0000313" key="7">
    <source>
        <dbReference type="EMBL" id="WVN89292.1"/>
    </source>
</evidence>
<dbReference type="InterPro" id="IPR039660">
    <property type="entry name" value="Ribosomal_eL14"/>
</dbReference>
<dbReference type="EMBL" id="CP143788">
    <property type="protein sequence ID" value="WVN89292.1"/>
    <property type="molecule type" value="Genomic_DNA"/>
</dbReference>
<accession>A0A1E3ILV7</accession>
<dbReference type="RefSeq" id="XP_066069992.1">
    <property type="nucleotide sequence ID" value="XM_066213895.1"/>
</dbReference>
<dbReference type="Pfam" id="PF01929">
    <property type="entry name" value="Ribosomal_L14e"/>
    <property type="match status" value="1"/>
</dbReference>
<reference evidence="7" key="3">
    <citation type="submission" date="2024-01" db="EMBL/GenBank/DDBJ databases">
        <authorList>
            <person name="Coelho M.A."/>
            <person name="David-Palma M."/>
            <person name="Shea T."/>
            <person name="Sun S."/>
            <person name="Cuomo C.A."/>
            <person name="Heitman J."/>
        </authorList>
    </citation>
    <scope>NUCLEOTIDE SEQUENCE</scope>
    <source>
        <strain evidence="7">CBS 7841</strain>
    </source>
</reference>
<dbReference type="GO" id="GO:0022625">
    <property type="term" value="C:cytosolic large ribosomal subunit"/>
    <property type="evidence" value="ECO:0007669"/>
    <property type="project" value="TreeGrafter"/>
</dbReference>
<organism evidence="7 8">
    <name type="scientific">Cryptococcus depauperatus CBS 7841</name>
    <dbReference type="NCBI Taxonomy" id="1295531"/>
    <lineage>
        <taxon>Eukaryota</taxon>
        <taxon>Fungi</taxon>
        <taxon>Dikarya</taxon>
        <taxon>Basidiomycota</taxon>
        <taxon>Agaricomycotina</taxon>
        <taxon>Tremellomycetes</taxon>
        <taxon>Tremellales</taxon>
        <taxon>Cryptococcaceae</taxon>
        <taxon>Cryptococcus</taxon>
    </lineage>
</organism>
<dbReference type="Proteomes" id="UP000094043">
    <property type="component" value="Chromosome 5"/>
</dbReference>
<dbReference type="GO" id="GO:0006412">
    <property type="term" value="P:translation"/>
    <property type="evidence" value="ECO:0007669"/>
    <property type="project" value="InterPro"/>
</dbReference>
<dbReference type="SUPFAM" id="SSF50104">
    <property type="entry name" value="Translation proteins SH3-like domain"/>
    <property type="match status" value="1"/>
</dbReference>
<evidence type="ECO:0000256" key="5">
    <source>
        <dbReference type="ARBA" id="ARBA00022980"/>
    </source>
</evidence>
<dbReference type="Gene3D" id="2.30.30.30">
    <property type="match status" value="1"/>
</dbReference>
<comment type="similarity">
    <text evidence="3">Belongs to the eukaryotic ribosomal protein eL14 family.</text>
</comment>
<comment type="subcellular location">
    <subcellularLocation>
        <location evidence="2">Cytoplasm</location>
    </subcellularLocation>
</comment>
<dbReference type="AlphaFoldDB" id="A0A1E3ILV7"/>
<dbReference type="GO" id="GO:0042273">
    <property type="term" value="P:ribosomal large subunit biogenesis"/>
    <property type="evidence" value="ECO:0007669"/>
    <property type="project" value="TreeGrafter"/>
</dbReference>
<reference evidence="7" key="1">
    <citation type="submission" date="2016-06" db="EMBL/GenBank/DDBJ databases">
        <authorList>
            <person name="Cuomo C."/>
            <person name="Litvintseva A."/>
            <person name="Heitman J."/>
            <person name="Chen Y."/>
            <person name="Sun S."/>
            <person name="Springer D."/>
            <person name="Dromer F."/>
            <person name="Young S."/>
            <person name="Zeng Q."/>
            <person name="Chapman S."/>
            <person name="Gujja S."/>
            <person name="Saif S."/>
            <person name="Birren B."/>
        </authorList>
    </citation>
    <scope>NUCLEOTIDE SEQUENCE</scope>
    <source>
        <strain evidence="7">CBS 7841</strain>
    </source>
</reference>
<evidence type="ECO:0000256" key="1">
    <source>
        <dbReference type="ARBA" id="ARBA00004021"/>
    </source>
</evidence>
<dbReference type="VEuPathDB" id="FungiDB:L203_02293"/>
<evidence type="ECO:0000256" key="4">
    <source>
        <dbReference type="ARBA" id="ARBA00022490"/>
    </source>
</evidence>
<dbReference type="InterPro" id="IPR002784">
    <property type="entry name" value="Ribosomal_eL14_dom"/>
</dbReference>
<dbReference type="FunFam" id="2.30.30.30:FF:000030">
    <property type="entry name" value="60S ribosomal protein L14"/>
    <property type="match status" value="1"/>
</dbReference>
<dbReference type="PANTHER" id="PTHR11127">
    <property type="entry name" value="60S RIBOSOMAL PROTEIN L14"/>
    <property type="match status" value="1"/>
</dbReference>
<proteinExistence type="inferred from homology"/>
<comment type="function">
    <text evidence="1">Component of the ribosome, a large ribonucleoprotein complex responsible for the synthesis of proteins in the cell. The small ribosomal subunit (SSU) binds messenger RNAs (mRNAs) and translates the encoded message by selecting cognate aminoacyl-transfer RNA (tRNA) molecules. The large subunit (LSU) contains the ribosomal catalytic site termed the peptidyl transferase center (PTC), which catalyzes the formation of peptide bonds, thereby polymerizing the amino acids delivered by tRNAs into a polypeptide chain. The nascent polypeptides leave the ribosome through a tunnel in the LSU and interact with protein factors that function in enzymatic processing, targeting, and the membrane insertion of nascent chains at the exit of the ribosomal tunnel.</text>
</comment>
<dbReference type="GO" id="GO:0003735">
    <property type="term" value="F:structural constituent of ribosome"/>
    <property type="evidence" value="ECO:0007669"/>
    <property type="project" value="InterPro"/>
</dbReference>
<gene>
    <name evidence="7" type="ORF">L203_104513</name>
</gene>
<evidence type="ECO:0000256" key="6">
    <source>
        <dbReference type="ARBA" id="ARBA00023274"/>
    </source>
</evidence>
<dbReference type="OrthoDB" id="1875589at2759"/>
<dbReference type="GeneID" id="91088723"/>
<dbReference type="Gene3D" id="6.10.250.2270">
    <property type="match status" value="1"/>
</dbReference>
<protein>
    <submittedName>
        <fullName evidence="7">Uncharacterized protein</fullName>
    </submittedName>
</protein>
<sequence>MKETVAGGEQSTFKRFVEVGRVVLVNEGPSAGKLAVIVEIIDHNRALIDGPNTSVPRQAFPYRHLILTPYTIASLPRAISSGPLKKAVEKAGVLEKWEQSGWAKKLAARQSRKNATDFDRFQIQLAKRSRRDLVQKAYVKEKKTAA</sequence>
<evidence type="ECO:0000313" key="8">
    <source>
        <dbReference type="Proteomes" id="UP000094043"/>
    </source>
</evidence>
<dbReference type="PANTHER" id="PTHR11127:SF2">
    <property type="entry name" value="LARGE RIBOSOMAL SUBUNIT PROTEIN EL14"/>
    <property type="match status" value="1"/>
</dbReference>
<dbReference type="Pfam" id="PF00467">
    <property type="entry name" value="KOW"/>
    <property type="match status" value="1"/>
</dbReference>
<dbReference type="InterPro" id="IPR005824">
    <property type="entry name" value="KOW"/>
</dbReference>
<dbReference type="GO" id="GO:0003723">
    <property type="term" value="F:RNA binding"/>
    <property type="evidence" value="ECO:0007669"/>
    <property type="project" value="InterPro"/>
</dbReference>
<dbReference type="KEGG" id="cdep:91088723"/>
<evidence type="ECO:0000256" key="2">
    <source>
        <dbReference type="ARBA" id="ARBA00004496"/>
    </source>
</evidence>
<keyword evidence="8" id="KW-1185">Reference proteome</keyword>
<dbReference type="CDD" id="cd23702">
    <property type="entry name" value="eL14"/>
    <property type="match status" value="1"/>
</dbReference>
<keyword evidence="4" id="KW-0963">Cytoplasm</keyword>
<dbReference type="InterPro" id="IPR014722">
    <property type="entry name" value="Rib_uL2_dom2"/>
</dbReference>
<evidence type="ECO:0000256" key="3">
    <source>
        <dbReference type="ARBA" id="ARBA00006592"/>
    </source>
</evidence>
<keyword evidence="6" id="KW-0687">Ribonucleoprotein</keyword>
<reference evidence="7" key="2">
    <citation type="journal article" date="2022" name="Elife">
        <title>Obligate sexual reproduction of a homothallic fungus closely related to the Cryptococcus pathogenic species complex.</title>
        <authorList>
            <person name="Passer A.R."/>
            <person name="Clancey S.A."/>
            <person name="Shea T."/>
            <person name="David-Palma M."/>
            <person name="Averette A.F."/>
            <person name="Boekhout T."/>
            <person name="Porcel B.M."/>
            <person name="Nowrousian M."/>
            <person name="Cuomo C.A."/>
            <person name="Sun S."/>
            <person name="Heitman J."/>
            <person name="Coelho M.A."/>
        </authorList>
    </citation>
    <scope>NUCLEOTIDE SEQUENCE</scope>
    <source>
        <strain evidence="7">CBS 7841</strain>
    </source>
</reference>
<dbReference type="SMART" id="SM00739">
    <property type="entry name" value="KOW"/>
    <property type="match status" value="1"/>
</dbReference>
<dbReference type="InterPro" id="IPR008991">
    <property type="entry name" value="Translation_prot_SH3-like_sf"/>
</dbReference>
<keyword evidence="5" id="KW-0689">Ribosomal protein</keyword>